<dbReference type="Gene3D" id="2.30.42.10">
    <property type="match status" value="1"/>
</dbReference>
<dbReference type="InterPro" id="IPR036034">
    <property type="entry name" value="PDZ_sf"/>
</dbReference>
<dbReference type="PROSITE" id="PS50106">
    <property type="entry name" value="PDZ"/>
    <property type="match status" value="1"/>
</dbReference>
<name>A0A858RI96_9BACT</name>
<dbReference type="EMBL" id="CP051774">
    <property type="protein sequence ID" value="QJE96149.1"/>
    <property type="molecule type" value="Genomic_DNA"/>
</dbReference>
<evidence type="ECO:0000313" key="2">
    <source>
        <dbReference type="EMBL" id="QJE96149.1"/>
    </source>
</evidence>
<dbReference type="AlphaFoldDB" id="A0A858RI96"/>
<evidence type="ECO:0000259" key="1">
    <source>
        <dbReference type="PROSITE" id="PS50106"/>
    </source>
</evidence>
<keyword evidence="3" id="KW-1185">Reference proteome</keyword>
<reference evidence="2 3" key="1">
    <citation type="submission" date="2020-04" db="EMBL/GenBank/DDBJ databases">
        <title>Luteolibacter sp. G-1-1-1 isolated from soil.</title>
        <authorList>
            <person name="Dahal R.H."/>
        </authorList>
    </citation>
    <scope>NUCLEOTIDE SEQUENCE [LARGE SCALE GENOMIC DNA]</scope>
    <source>
        <strain evidence="2 3">G-1-1-1</strain>
    </source>
</reference>
<sequence length="247" mass="27293">MRIVRFTNVLVAGMAFWVIPVTSFSQDAAFKGWVGELASEDFKARVQAQDKILEWANANPAKSKDLLLREYEGAKDPEVQLRLRESLKTVVIGDHQAKNAAGYLGITMEDVNGGIPVPNPKPGVLVKAVQPGSPAQQAGIRNNDVILAMDNTRWSGPEAREALIAEVKKLRPGTEVNLEVLRGAETLKLPLKLGARPMGLPDNQARFINGFIPAGPDFEMLERMEQEAREAFFKDWLERTRKKPAAP</sequence>
<feature type="domain" description="PDZ" evidence="1">
    <location>
        <begin position="98"/>
        <end position="163"/>
    </location>
</feature>
<proteinExistence type="predicted"/>
<gene>
    <name evidence="2" type="ORF">HHL09_10240</name>
</gene>
<dbReference type="InterPro" id="IPR001478">
    <property type="entry name" value="PDZ"/>
</dbReference>
<protein>
    <submittedName>
        <fullName evidence="2">PDZ domain-containing protein</fullName>
    </submittedName>
</protein>
<dbReference type="Pfam" id="PF13180">
    <property type="entry name" value="PDZ_2"/>
    <property type="match status" value="1"/>
</dbReference>
<dbReference type="SMART" id="SM00228">
    <property type="entry name" value="PDZ"/>
    <property type="match status" value="1"/>
</dbReference>
<dbReference type="RefSeq" id="WP_169454550.1">
    <property type="nucleotide sequence ID" value="NZ_CP051774.1"/>
</dbReference>
<accession>A0A858RI96</accession>
<organism evidence="2 3">
    <name type="scientific">Luteolibacter luteus</name>
    <dbReference type="NCBI Taxonomy" id="2728835"/>
    <lineage>
        <taxon>Bacteria</taxon>
        <taxon>Pseudomonadati</taxon>
        <taxon>Verrucomicrobiota</taxon>
        <taxon>Verrucomicrobiia</taxon>
        <taxon>Verrucomicrobiales</taxon>
        <taxon>Verrucomicrobiaceae</taxon>
        <taxon>Luteolibacter</taxon>
    </lineage>
</organism>
<dbReference type="KEGG" id="luo:HHL09_10240"/>
<dbReference type="CDD" id="cd06779">
    <property type="entry name" value="cpPDZ_Deg_HtrA-like"/>
    <property type="match status" value="1"/>
</dbReference>
<dbReference type="Proteomes" id="UP000501812">
    <property type="component" value="Chromosome"/>
</dbReference>
<evidence type="ECO:0000313" key="3">
    <source>
        <dbReference type="Proteomes" id="UP000501812"/>
    </source>
</evidence>
<dbReference type="SUPFAM" id="SSF50156">
    <property type="entry name" value="PDZ domain-like"/>
    <property type="match status" value="1"/>
</dbReference>